<feature type="compositionally biased region" description="Polar residues" evidence="1">
    <location>
        <begin position="352"/>
        <end position="362"/>
    </location>
</feature>
<gene>
    <name evidence="2" type="ORF">Tco025E_08321</name>
</gene>
<sequence length="387" mass="43790">MESWEAKGLKDRLVELNELRDQGVISEEDHAGAVRRVLDEFTSATRSSEHGTLVAPQPPHHGTHKRWLAEAQDSWSFVNESNSQTPLEDRAFRQRGYVAQAREGALTPKEVIEGFYLLFGKDGRANAETLTRIIYDCRPETRVTHHNWQVHRDLAPKDKDAYGEIIPTLAFPLFPVGELDGLNERVLRAQRAWLEGERGYAQAEFSRIYNLERDELQYPNVSCPTAQTKAPPAPTANALRQWEEPPSRHQEPSMMDILRSIQESLEKLERGWSTPRAPLPQKEAPSEQFRSRAPKTAIYKGGDACEEEYSASEEFNSDPEENTPLYYKARLFLKNRERPAADLPVTAADSEGGSSPPSTTAGERNHLHGRQLCTRQDLQRGDGRDVP</sequence>
<keyword evidence="3" id="KW-1185">Reference proteome</keyword>
<organism evidence="2 3">
    <name type="scientific">Trypanosoma conorhini</name>
    <dbReference type="NCBI Taxonomy" id="83891"/>
    <lineage>
        <taxon>Eukaryota</taxon>
        <taxon>Discoba</taxon>
        <taxon>Euglenozoa</taxon>
        <taxon>Kinetoplastea</taxon>
        <taxon>Metakinetoplastina</taxon>
        <taxon>Trypanosomatida</taxon>
        <taxon>Trypanosomatidae</taxon>
        <taxon>Trypanosoma</taxon>
    </lineage>
</organism>
<proteinExistence type="predicted"/>
<dbReference type="RefSeq" id="XP_029224745.1">
    <property type="nucleotide sequence ID" value="XM_029375172.1"/>
</dbReference>
<dbReference type="OrthoDB" id="10682674at2759"/>
<dbReference type="AlphaFoldDB" id="A0A3S5IQX2"/>
<feature type="compositionally biased region" description="Basic and acidic residues" evidence="1">
    <location>
        <begin position="377"/>
        <end position="387"/>
    </location>
</feature>
<evidence type="ECO:0000313" key="3">
    <source>
        <dbReference type="Proteomes" id="UP000284403"/>
    </source>
</evidence>
<dbReference type="Proteomes" id="UP000284403">
    <property type="component" value="Unassembled WGS sequence"/>
</dbReference>
<evidence type="ECO:0000313" key="2">
    <source>
        <dbReference type="EMBL" id="RNF02937.1"/>
    </source>
</evidence>
<dbReference type="GeneID" id="40321932"/>
<comment type="caution">
    <text evidence="2">The sequence shown here is derived from an EMBL/GenBank/DDBJ whole genome shotgun (WGS) entry which is preliminary data.</text>
</comment>
<protein>
    <submittedName>
        <fullName evidence="2">Uncharacterized protein</fullName>
    </submittedName>
</protein>
<accession>A0A3S5IQX2</accession>
<dbReference type="EMBL" id="MKKU01000748">
    <property type="protein sequence ID" value="RNF02937.1"/>
    <property type="molecule type" value="Genomic_DNA"/>
</dbReference>
<name>A0A3S5IQX2_9TRYP</name>
<reference evidence="2 3" key="1">
    <citation type="journal article" date="2018" name="BMC Genomics">
        <title>Genomic comparison of Trypanosoma conorhini and Trypanosoma rangeli to Trypanosoma cruzi strains of high and low virulence.</title>
        <authorList>
            <person name="Bradwell K.R."/>
            <person name="Koparde V.N."/>
            <person name="Matveyev A.V."/>
            <person name="Serrano M.G."/>
            <person name="Alves J.M."/>
            <person name="Parikh H."/>
            <person name="Huang B."/>
            <person name="Lee V."/>
            <person name="Espinosa-Alvarez O."/>
            <person name="Ortiz P.A."/>
            <person name="Costa-Martins A.G."/>
            <person name="Teixeira M.M."/>
            <person name="Buck G.A."/>
        </authorList>
    </citation>
    <scope>NUCLEOTIDE SEQUENCE [LARGE SCALE GENOMIC DNA]</scope>
    <source>
        <strain evidence="2 3">025E</strain>
    </source>
</reference>
<evidence type="ECO:0000256" key="1">
    <source>
        <dbReference type="SAM" id="MobiDB-lite"/>
    </source>
</evidence>
<feature type="region of interest" description="Disordered" evidence="1">
    <location>
        <begin position="341"/>
        <end position="387"/>
    </location>
</feature>
<feature type="region of interest" description="Disordered" evidence="1">
    <location>
        <begin position="272"/>
        <end position="294"/>
    </location>
</feature>